<dbReference type="Gene3D" id="1.20.1250.20">
    <property type="entry name" value="MFS general substrate transporter like domains"/>
    <property type="match status" value="2"/>
</dbReference>
<keyword evidence="2" id="KW-1133">Transmembrane helix</keyword>
<dbReference type="PANTHER" id="PTHR42910">
    <property type="entry name" value="TRANSPORTER SCO4007-RELATED"/>
    <property type="match status" value="1"/>
</dbReference>
<dbReference type="AlphaFoldDB" id="A0A4V3HRV4"/>
<feature type="transmembrane region" description="Helical" evidence="2">
    <location>
        <begin position="103"/>
        <end position="121"/>
    </location>
</feature>
<dbReference type="Pfam" id="PF07690">
    <property type="entry name" value="MFS_1"/>
    <property type="match status" value="1"/>
</dbReference>
<evidence type="ECO:0000256" key="2">
    <source>
        <dbReference type="SAM" id="Phobius"/>
    </source>
</evidence>
<name>A0A4V3HRV4_9PEZI</name>
<dbReference type="GO" id="GO:0022857">
    <property type="term" value="F:transmembrane transporter activity"/>
    <property type="evidence" value="ECO:0007669"/>
    <property type="project" value="InterPro"/>
</dbReference>
<dbReference type="EMBL" id="QAPG01000070">
    <property type="protein sequence ID" value="TDZ33149.1"/>
    <property type="molecule type" value="Genomic_DNA"/>
</dbReference>
<keyword evidence="2" id="KW-0812">Transmembrane</keyword>
<evidence type="ECO:0000256" key="1">
    <source>
        <dbReference type="ARBA" id="ARBA00004141"/>
    </source>
</evidence>
<proteinExistence type="predicted"/>
<dbReference type="InterPro" id="IPR011701">
    <property type="entry name" value="MFS"/>
</dbReference>
<feature type="transmembrane region" description="Helical" evidence="2">
    <location>
        <begin position="133"/>
        <end position="153"/>
    </location>
</feature>
<feature type="transmembrane region" description="Helical" evidence="2">
    <location>
        <begin position="285"/>
        <end position="303"/>
    </location>
</feature>
<accession>A0A4V3HRV4</accession>
<sequence length="454" mass="48863">MKSLELSSPVVTTQTSSPTIVAQEDCDSAAPKQAPHPWKHLVKIISWTPPRCRQSPQQEFPFTWLLNLLFSLASVITVGNLYYAYPILNKIAHDFDITYERASLIPTTLQAGYGAAILLLCPLGDHVRPRPFTLVLVLLSTLIWLGLCVIKVFPAACAFHFIAGFTSVTPQIMLPLAHSLAPSTKRVRTMSVVFGGLMLGQVLPRVISGALTSFTSWRNVYWAALGLHTNPVQLLWRVVRLAFTEPILAYGCVVSLLSNAAMSSFWTTLTALLASDPLGFSPLQIGLFSLTAIAPVVLVPLYSSFVVEHVATYLAASIVLICGIAGVAVGTFTGTFSLVGLVVQALAIDFGVDSTSIAYRSAIYEAVPKGGNQANAAYTACSFVGQTIGTRVGNALYVRQGWRGVGIAGMTFLASSVIVTLARGPHEVRWFGWRGGFSPRKGKGPEFNSTRDGD</sequence>
<dbReference type="SUPFAM" id="SSF103473">
    <property type="entry name" value="MFS general substrate transporter"/>
    <property type="match status" value="1"/>
</dbReference>
<evidence type="ECO:0000313" key="3">
    <source>
        <dbReference type="EMBL" id="TDZ33149.1"/>
    </source>
</evidence>
<evidence type="ECO:0000313" key="4">
    <source>
        <dbReference type="Proteomes" id="UP000295083"/>
    </source>
</evidence>
<keyword evidence="4" id="KW-1185">Reference proteome</keyword>
<dbReference type="PANTHER" id="PTHR42910:SF1">
    <property type="entry name" value="MAJOR FACILITATOR SUPERFAMILY (MFS) PROFILE DOMAIN-CONTAINING PROTEIN"/>
    <property type="match status" value="1"/>
</dbReference>
<feature type="transmembrane region" description="Helical" evidence="2">
    <location>
        <begin position="62"/>
        <end position="83"/>
    </location>
</feature>
<gene>
    <name evidence="3" type="primary">ygaY-1</name>
    <name evidence="3" type="ORF">C8035_v006097</name>
</gene>
<dbReference type="Proteomes" id="UP000295083">
    <property type="component" value="Unassembled WGS sequence"/>
</dbReference>
<keyword evidence="2" id="KW-0472">Membrane</keyword>
<comment type="caution">
    <text evidence="3">The sequence shown here is derived from an EMBL/GenBank/DDBJ whole genome shotgun (WGS) entry which is preliminary data.</text>
</comment>
<dbReference type="GO" id="GO:0016020">
    <property type="term" value="C:membrane"/>
    <property type="evidence" value="ECO:0007669"/>
    <property type="project" value="UniProtKB-SubCell"/>
</dbReference>
<comment type="subcellular location">
    <subcellularLocation>
        <location evidence="1">Membrane</location>
        <topology evidence="1">Multi-pass membrane protein</topology>
    </subcellularLocation>
</comment>
<organism evidence="3 4">
    <name type="scientific">Colletotrichum spinosum</name>
    <dbReference type="NCBI Taxonomy" id="1347390"/>
    <lineage>
        <taxon>Eukaryota</taxon>
        <taxon>Fungi</taxon>
        <taxon>Dikarya</taxon>
        <taxon>Ascomycota</taxon>
        <taxon>Pezizomycotina</taxon>
        <taxon>Sordariomycetes</taxon>
        <taxon>Hypocreomycetidae</taxon>
        <taxon>Glomerellales</taxon>
        <taxon>Glomerellaceae</taxon>
        <taxon>Colletotrichum</taxon>
        <taxon>Colletotrichum orbiculare species complex</taxon>
    </lineage>
</organism>
<feature type="transmembrane region" description="Helical" evidence="2">
    <location>
        <begin position="248"/>
        <end position="273"/>
    </location>
</feature>
<feature type="transmembrane region" description="Helical" evidence="2">
    <location>
        <begin position="310"/>
        <end position="332"/>
    </location>
</feature>
<protein>
    <submittedName>
        <fullName evidence="3">Uncharacterized transporter YgaY</fullName>
    </submittedName>
</protein>
<reference evidence="3 4" key="1">
    <citation type="submission" date="2018-11" db="EMBL/GenBank/DDBJ databases">
        <title>Genome sequence and assembly of Colletotrichum spinosum.</title>
        <authorList>
            <person name="Gan P."/>
            <person name="Shirasu K."/>
        </authorList>
    </citation>
    <scope>NUCLEOTIDE SEQUENCE [LARGE SCALE GENOMIC DNA]</scope>
    <source>
        <strain evidence="3 4">CBS 515.97</strain>
    </source>
</reference>
<feature type="transmembrane region" description="Helical" evidence="2">
    <location>
        <begin position="159"/>
        <end position="177"/>
    </location>
</feature>
<dbReference type="InterPro" id="IPR036259">
    <property type="entry name" value="MFS_trans_sf"/>
</dbReference>